<dbReference type="AlphaFoldDB" id="A0A0J9T2C6"/>
<proteinExistence type="predicted"/>
<reference evidence="2 3" key="1">
    <citation type="submission" date="2011-08" db="EMBL/GenBank/DDBJ databases">
        <title>The Genome Sequence of Plasmodium vivax Brazil I.</title>
        <authorList>
            <consortium name="The Broad Institute Genome Sequencing Platform"/>
            <consortium name="The Broad Institute Genome Sequencing Center for Infectious Disease"/>
            <person name="Neafsey D."/>
            <person name="Carlton J."/>
            <person name="Barnwell J."/>
            <person name="Collins W."/>
            <person name="Escalante A."/>
            <person name="Mullikin J."/>
            <person name="Saul A."/>
            <person name="Guigo R."/>
            <person name="Camara F."/>
            <person name="Young S.K."/>
            <person name="Zeng Q."/>
            <person name="Gargeya S."/>
            <person name="Fitzgerald M."/>
            <person name="Haas B."/>
            <person name="Abouelleil A."/>
            <person name="Alvarado L."/>
            <person name="Arachchi H.M."/>
            <person name="Berlin A."/>
            <person name="Brown A."/>
            <person name="Chapman S.B."/>
            <person name="Chen Z."/>
            <person name="Dunbar C."/>
            <person name="Freedman E."/>
            <person name="Gearin G."/>
            <person name="Gellesch M."/>
            <person name="Goldberg J."/>
            <person name="Griggs A."/>
            <person name="Gujja S."/>
            <person name="Heiman D."/>
            <person name="Howarth C."/>
            <person name="Larson L."/>
            <person name="Lui A."/>
            <person name="MacDonald P.J.P."/>
            <person name="Montmayeur A."/>
            <person name="Murphy C."/>
            <person name="Neiman D."/>
            <person name="Pearson M."/>
            <person name="Priest M."/>
            <person name="Roberts A."/>
            <person name="Saif S."/>
            <person name="Shea T."/>
            <person name="Shenoy N."/>
            <person name="Sisk P."/>
            <person name="Stolte C."/>
            <person name="Sykes S."/>
            <person name="Wortman J."/>
            <person name="Nusbaum C."/>
            <person name="Birren B."/>
        </authorList>
    </citation>
    <scope>NUCLEOTIDE SEQUENCE [LARGE SCALE GENOMIC DNA]</scope>
    <source>
        <strain evidence="2 3">Brazil I</strain>
    </source>
</reference>
<feature type="transmembrane region" description="Helical" evidence="1">
    <location>
        <begin position="79"/>
        <end position="98"/>
    </location>
</feature>
<protein>
    <submittedName>
        <fullName evidence="2">Uncharacterized protein</fullName>
    </submittedName>
</protein>
<keyword evidence="1" id="KW-0472">Membrane</keyword>
<evidence type="ECO:0000256" key="1">
    <source>
        <dbReference type="SAM" id="Phobius"/>
    </source>
</evidence>
<dbReference type="EMBL" id="KQ234726">
    <property type="protein sequence ID" value="KMZ89181.1"/>
    <property type="molecule type" value="Genomic_DNA"/>
</dbReference>
<feature type="transmembrane region" description="Helical" evidence="1">
    <location>
        <begin position="49"/>
        <end position="67"/>
    </location>
</feature>
<accession>A0A0J9T2C6</accession>
<dbReference type="OrthoDB" id="386935at2759"/>
<organism evidence="2 3">
    <name type="scientific">Plasmodium vivax (strain Brazil I)</name>
    <dbReference type="NCBI Taxonomy" id="1033975"/>
    <lineage>
        <taxon>Eukaryota</taxon>
        <taxon>Sar</taxon>
        <taxon>Alveolata</taxon>
        <taxon>Apicomplexa</taxon>
        <taxon>Aconoidasida</taxon>
        <taxon>Haemosporida</taxon>
        <taxon>Plasmodiidae</taxon>
        <taxon>Plasmodium</taxon>
        <taxon>Plasmodium (Plasmodium)</taxon>
    </lineage>
</organism>
<evidence type="ECO:0000313" key="3">
    <source>
        <dbReference type="Proteomes" id="UP000053327"/>
    </source>
</evidence>
<evidence type="ECO:0000313" key="2">
    <source>
        <dbReference type="EMBL" id="KMZ89181.1"/>
    </source>
</evidence>
<name>A0A0J9T2C6_PLAV1</name>
<keyword evidence="1" id="KW-1133">Transmembrane helix</keyword>
<sequence>MEANLNLLGEWSEQIHSTAAKIMPDIKGDFKEYKEFMDQVMKHVRVPDGVTTLFVLLSIFGVVFLYNMSKIVGALSTHAMTKSLLLYLGFYLLAYSGLTGYQKGQ</sequence>
<keyword evidence="1" id="KW-0812">Transmembrane</keyword>
<gene>
    <name evidence="2" type="ORF">PVBG_03530</name>
</gene>
<dbReference type="Proteomes" id="UP000053327">
    <property type="component" value="Unassembled WGS sequence"/>
</dbReference>